<evidence type="ECO:0000256" key="1">
    <source>
        <dbReference type="ARBA" id="ARBA00009798"/>
    </source>
</evidence>
<dbReference type="CDD" id="cd00002">
    <property type="entry name" value="YbaK_deacylase"/>
    <property type="match status" value="1"/>
</dbReference>
<feature type="domain" description="YbaK/aminoacyl-tRNA synthetase-associated" evidence="5">
    <location>
        <begin position="46"/>
        <end position="159"/>
    </location>
</feature>
<dbReference type="GO" id="GO:0016829">
    <property type="term" value="F:lyase activity"/>
    <property type="evidence" value="ECO:0007669"/>
    <property type="project" value="UniProtKB-KW"/>
</dbReference>
<keyword evidence="3 4" id="KW-0456">Lyase</keyword>
<protein>
    <recommendedName>
        <fullName evidence="4">Cys-tRNA(Pro)/Cys-tRNA(Cys) deacylase</fullName>
        <ecNumber evidence="4">4.2.-.-</ecNumber>
    </recommendedName>
</protein>
<dbReference type="Proteomes" id="UP000237846">
    <property type="component" value="Unassembled WGS sequence"/>
</dbReference>
<name>A0A2T0Q3Y2_9ACTN</name>
<keyword evidence="2 4" id="KW-0648">Protein biosynthesis</keyword>
<evidence type="ECO:0000256" key="3">
    <source>
        <dbReference type="ARBA" id="ARBA00023239"/>
    </source>
</evidence>
<dbReference type="EMBL" id="PVZC01000004">
    <property type="protein sequence ID" value="PRX98508.1"/>
    <property type="molecule type" value="Genomic_DNA"/>
</dbReference>
<dbReference type="NCBIfam" id="TIGR00011">
    <property type="entry name" value="YbaK_EbsC"/>
    <property type="match status" value="1"/>
</dbReference>
<dbReference type="InterPro" id="IPR004369">
    <property type="entry name" value="Prolyl-tRNA_editing_YbaK/EbsC"/>
</dbReference>
<reference evidence="6 7" key="1">
    <citation type="submission" date="2018-03" db="EMBL/GenBank/DDBJ databases">
        <title>Genomic Encyclopedia of Archaeal and Bacterial Type Strains, Phase II (KMG-II): from individual species to whole genera.</title>
        <authorList>
            <person name="Goeker M."/>
        </authorList>
    </citation>
    <scope>NUCLEOTIDE SEQUENCE [LARGE SCALE GENOMIC DNA]</scope>
    <source>
        <strain evidence="6 7">DSM 45601</strain>
    </source>
</reference>
<evidence type="ECO:0000256" key="4">
    <source>
        <dbReference type="PIRNR" id="PIRNR006181"/>
    </source>
</evidence>
<dbReference type="InterPro" id="IPR036754">
    <property type="entry name" value="YbaK/aa-tRNA-synt-asso_dom_sf"/>
</dbReference>
<proteinExistence type="inferred from homology"/>
<dbReference type="GO" id="GO:0002161">
    <property type="term" value="F:aminoacyl-tRNA deacylase activity"/>
    <property type="evidence" value="ECO:0007669"/>
    <property type="project" value="InterPro"/>
</dbReference>
<dbReference type="PIRSF" id="PIRSF006181">
    <property type="entry name" value="EbsC_YbaK"/>
    <property type="match status" value="1"/>
</dbReference>
<dbReference type="Pfam" id="PF04073">
    <property type="entry name" value="tRNA_edit"/>
    <property type="match status" value="1"/>
</dbReference>
<gene>
    <name evidence="6" type="ORF">CLV72_10485</name>
</gene>
<dbReference type="EC" id="4.2.-.-" evidence="4"/>
<evidence type="ECO:0000313" key="6">
    <source>
        <dbReference type="EMBL" id="PRX98508.1"/>
    </source>
</evidence>
<keyword evidence="7" id="KW-1185">Reference proteome</keyword>
<evidence type="ECO:0000259" key="5">
    <source>
        <dbReference type="Pfam" id="PF04073"/>
    </source>
</evidence>
<comment type="similarity">
    <text evidence="1 4">Belongs to the prolyl-tRNA editing family. YbaK/EbsC subfamily.</text>
</comment>
<sequence>MSRRKSAGRSGGTPAAVAAERAGVAFTLHPYESGGGAEGASAGYGEEAAQALGLGRDRIFKTLVASVDGALTVAVVPVSGSLDLKALAGAVGGKRAEMADPAAAERATGYVVGGISPLGQRRALPCVVDASASAHPTVFVSAGRRGLQLEIAPDDLVRLAGARTAAIARPARDRSG</sequence>
<dbReference type="PANTHER" id="PTHR30411">
    <property type="entry name" value="CYTOPLASMIC PROTEIN"/>
    <property type="match status" value="1"/>
</dbReference>
<dbReference type="SUPFAM" id="SSF55826">
    <property type="entry name" value="YbaK/ProRS associated domain"/>
    <property type="match status" value="1"/>
</dbReference>
<dbReference type="PANTHER" id="PTHR30411:SF0">
    <property type="entry name" value="CYS-TRNA(PRO)_CYS-TRNA(CYS) DEACYLASE YBAK"/>
    <property type="match status" value="1"/>
</dbReference>
<dbReference type="AlphaFoldDB" id="A0A2T0Q3Y2"/>
<evidence type="ECO:0000256" key="2">
    <source>
        <dbReference type="ARBA" id="ARBA00022917"/>
    </source>
</evidence>
<organism evidence="6 7">
    <name type="scientific">Allonocardiopsis opalescens</name>
    <dbReference type="NCBI Taxonomy" id="1144618"/>
    <lineage>
        <taxon>Bacteria</taxon>
        <taxon>Bacillati</taxon>
        <taxon>Actinomycetota</taxon>
        <taxon>Actinomycetes</taxon>
        <taxon>Streptosporangiales</taxon>
        <taxon>Allonocardiopsis</taxon>
    </lineage>
</organism>
<dbReference type="InterPro" id="IPR007214">
    <property type="entry name" value="YbaK/aa-tRNA-synth-assoc-dom"/>
</dbReference>
<evidence type="ECO:0000313" key="7">
    <source>
        <dbReference type="Proteomes" id="UP000237846"/>
    </source>
</evidence>
<dbReference type="GO" id="GO:0006412">
    <property type="term" value="P:translation"/>
    <property type="evidence" value="ECO:0007669"/>
    <property type="project" value="UniProtKB-KW"/>
</dbReference>
<dbReference type="Gene3D" id="3.90.960.10">
    <property type="entry name" value="YbaK/aminoacyl-tRNA synthetase-associated domain"/>
    <property type="match status" value="1"/>
</dbReference>
<comment type="caution">
    <text evidence="6">The sequence shown here is derived from an EMBL/GenBank/DDBJ whole genome shotgun (WGS) entry which is preliminary data.</text>
</comment>
<dbReference type="OrthoDB" id="9809296at2"/>
<accession>A0A2T0Q3Y2</accession>
<dbReference type="RefSeq" id="WP_106245690.1">
    <property type="nucleotide sequence ID" value="NZ_PVZC01000004.1"/>
</dbReference>